<dbReference type="FunFam" id="1.10.1200.10:FF:000016">
    <property type="entry name" value="Non-ribosomal peptide synthase"/>
    <property type="match status" value="1"/>
</dbReference>
<dbReference type="GO" id="GO:0018859">
    <property type="term" value="F:4-hydroxybenzoate-CoA ligase activity"/>
    <property type="evidence" value="ECO:0007669"/>
    <property type="project" value="UniProtKB-EC"/>
</dbReference>
<proteinExistence type="predicted"/>
<dbReference type="Pfam" id="PF13193">
    <property type="entry name" value="AMP-binding_C"/>
    <property type="match status" value="1"/>
</dbReference>
<evidence type="ECO:0000256" key="1">
    <source>
        <dbReference type="ARBA" id="ARBA00001957"/>
    </source>
</evidence>
<dbReference type="InterPro" id="IPR042099">
    <property type="entry name" value="ANL_N_sf"/>
</dbReference>
<dbReference type="SMART" id="SM00823">
    <property type="entry name" value="PKS_PP"/>
    <property type="match status" value="1"/>
</dbReference>
<evidence type="ECO:0000256" key="4">
    <source>
        <dbReference type="SAM" id="MobiDB-lite"/>
    </source>
</evidence>
<dbReference type="Pfam" id="PF00550">
    <property type="entry name" value="PP-binding"/>
    <property type="match status" value="1"/>
</dbReference>
<dbReference type="SUPFAM" id="SSF52777">
    <property type="entry name" value="CoA-dependent acyltransferases"/>
    <property type="match status" value="2"/>
</dbReference>
<dbReference type="FunFam" id="3.30.300.30:FF:000010">
    <property type="entry name" value="Enterobactin synthetase component F"/>
    <property type="match status" value="1"/>
</dbReference>
<gene>
    <name evidence="6" type="ORF">ACTIVE_1527</name>
</gene>
<dbReference type="PROSITE" id="PS50075">
    <property type="entry name" value="CARRIER"/>
    <property type="match status" value="1"/>
</dbReference>
<dbReference type="PANTHER" id="PTHR45527:SF1">
    <property type="entry name" value="FATTY ACID SYNTHASE"/>
    <property type="match status" value="1"/>
</dbReference>
<dbReference type="InterPro" id="IPR036736">
    <property type="entry name" value="ACP-like_sf"/>
</dbReference>
<keyword evidence="7" id="KW-1185">Reference proteome</keyword>
<dbReference type="InterPro" id="IPR025110">
    <property type="entry name" value="AMP-bd_C"/>
</dbReference>
<dbReference type="GO" id="GO:0044550">
    <property type="term" value="P:secondary metabolite biosynthetic process"/>
    <property type="evidence" value="ECO:0007669"/>
    <property type="project" value="TreeGrafter"/>
</dbReference>
<dbReference type="GO" id="GO:0072330">
    <property type="term" value="P:monocarboxylic acid biosynthetic process"/>
    <property type="evidence" value="ECO:0007669"/>
    <property type="project" value="UniProtKB-ARBA"/>
</dbReference>
<comment type="cofactor">
    <cofactor evidence="1">
        <name>pantetheine 4'-phosphate</name>
        <dbReference type="ChEBI" id="CHEBI:47942"/>
    </cofactor>
</comment>
<dbReference type="AlphaFoldDB" id="A0A7D3VVG7"/>
<keyword evidence="2" id="KW-0596">Phosphopantetheine</keyword>
<keyword evidence="6" id="KW-0413">Isomerase</keyword>
<dbReference type="EC" id="5.1.1.3" evidence="6"/>
<reference evidence="6 7" key="1">
    <citation type="submission" date="2020-05" db="EMBL/GenBank/DDBJ databases">
        <title>Actinomadura verrucosospora NRRL-B18236 (PFL_A860) Genome sequencing and assembly.</title>
        <authorList>
            <person name="Samborskyy M."/>
        </authorList>
    </citation>
    <scope>NUCLEOTIDE SEQUENCE [LARGE SCALE GENOMIC DNA]</scope>
    <source>
        <strain evidence="6 7">NRRL:B18236</strain>
    </source>
</reference>
<dbReference type="InterPro" id="IPR010071">
    <property type="entry name" value="AA_adenyl_dom"/>
</dbReference>
<dbReference type="PANTHER" id="PTHR45527">
    <property type="entry name" value="NONRIBOSOMAL PEPTIDE SYNTHETASE"/>
    <property type="match status" value="1"/>
</dbReference>
<dbReference type="SUPFAM" id="SSF47336">
    <property type="entry name" value="ACP-like"/>
    <property type="match status" value="1"/>
</dbReference>
<accession>A0A7D3VVG7</accession>
<dbReference type="InterPro" id="IPR009081">
    <property type="entry name" value="PP-bd_ACP"/>
</dbReference>
<dbReference type="InterPro" id="IPR000873">
    <property type="entry name" value="AMP-dep_synth/lig_dom"/>
</dbReference>
<dbReference type="Pfam" id="PF00668">
    <property type="entry name" value="Condensation"/>
    <property type="match status" value="1"/>
</dbReference>
<dbReference type="Pfam" id="PF00501">
    <property type="entry name" value="AMP-binding"/>
    <property type="match status" value="1"/>
</dbReference>
<dbReference type="Gene3D" id="3.40.50.12780">
    <property type="entry name" value="N-terminal domain of ligase-like"/>
    <property type="match status" value="1"/>
</dbReference>
<organism evidence="6 7">
    <name type="scientific">Actinomadura verrucosospora</name>
    <dbReference type="NCBI Taxonomy" id="46165"/>
    <lineage>
        <taxon>Bacteria</taxon>
        <taxon>Bacillati</taxon>
        <taxon>Actinomycetota</taxon>
        <taxon>Actinomycetes</taxon>
        <taxon>Streptosporangiales</taxon>
        <taxon>Thermomonosporaceae</taxon>
        <taxon>Actinomadura</taxon>
    </lineage>
</organism>
<dbReference type="SUPFAM" id="SSF56801">
    <property type="entry name" value="Acetyl-CoA synthetase-like"/>
    <property type="match status" value="1"/>
</dbReference>
<dbReference type="GO" id="GO:0008610">
    <property type="term" value="P:lipid biosynthetic process"/>
    <property type="evidence" value="ECO:0007669"/>
    <property type="project" value="UniProtKB-ARBA"/>
</dbReference>
<dbReference type="PROSITE" id="PS00455">
    <property type="entry name" value="AMP_BINDING"/>
    <property type="match status" value="1"/>
</dbReference>
<dbReference type="InterPro" id="IPR020845">
    <property type="entry name" value="AMP-binding_CS"/>
</dbReference>
<name>A0A7D3VVG7_ACTVE</name>
<keyword evidence="3" id="KW-0597">Phosphoprotein</keyword>
<dbReference type="Gene3D" id="3.30.300.30">
    <property type="match status" value="1"/>
</dbReference>
<dbReference type="Proteomes" id="UP000501240">
    <property type="component" value="Chromosome"/>
</dbReference>
<dbReference type="InterPro" id="IPR023213">
    <property type="entry name" value="CAT-like_dom_sf"/>
</dbReference>
<dbReference type="CDD" id="cd19531">
    <property type="entry name" value="LCL_NRPS-like"/>
    <property type="match status" value="1"/>
</dbReference>
<dbReference type="CDD" id="cd05930">
    <property type="entry name" value="A_NRPS"/>
    <property type="match status" value="1"/>
</dbReference>
<dbReference type="Gene3D" id="3.30.559.30">
    <property type="entry name" value="Nonribosomal peptide synthetase, condensation domain"/>
    <property type="match status" value="1"/>
</dbReference>
<dbReference type="InterPro" id="IPR020806">
    <property type="entry name" value="PKS_PP-bd"/>
</dbReference>
<sequence>MKDAMTRLSGLAPEERARLLARTRKGAPAGAARPTARTRPGGRARASFGQEQQWFLERLNTGADAAYIVPFALRLTGPLDVGALRAALAAVTRRHEVLRSRFEWHGSELFQVPGPDPAADLPVRTVTGGEDAARALAVDLARRRFDMAQGPLVRTELLVLGPTDHMLVWVAHHAVADGWSVGVLLDELGAAYRAALAGTEPDLPPLPVQYADFVEWQRERLTGERMDALVRRWRDRLGDAPPAAVAPDRARPATQTFRGATLAFALPDEVGAGLAELSARHGATLYMTLLAGLQVLLARHGGEPDAVVGGAFAGRPRREAEPLIGPLATTVPLRLDASGDPAFGELLERVKDAVLQALADQEIPFGRLVQELGRSRDPSRNPLYDMLFSMGSLPLGTGERALADGLTVRPVGLPNGTSRLDLELTMEQTGDGLAGRLDYNTDLYLPETAARLIEQFGTVLAGAVRAPDRPISEIPILAEDDAAGLLEDWARPERTVPVTGLVGRFAAMVREGPGREAVRAGSSSLDYAALDRRSDQVANALRDAGAGPGTVVAVGVDRDAMLLPVLLGVAKSGATYLPLDPDFPAERLRFMVDDSGASVLVRSPGRHPELTGAVPTVLETTGPEMAEAPAAPVPVPEDLDRVAYVMYTSGSTGRPKGVAVSHRALGSFAGAIADLGLLGPGDRTLALARTPFDGSVVELLLPPALGATIVVGDRADARDAGRLTALLDEQRITVLHGTPALWRLLLDAGWTGGPVRRLLSGAEALGATLSARLRERVPEVWNLYGPTEATVWALAQRVDEDGVPPIGRPLANVTAAVLDEHGRPVPPGVRGELYLGGPQVADGYLNRPELTAERFRGGRYRTGDRVLRRADGTLVFCGRTDDQVKIRGHRVELGEIENVLGRHPGVRDAVVVVHRFGADDDRLVGYVVPDGDAAGGTGTAEAGPDEADLRAAAAAVLPEYMLPARVVTLPELPLTPGGKIDRRALAAREVEAAQRRSSPASPPGTPTQHWMAALWEELLGRSPIGVHDDFFAAGGHSLLAVKILNRVRERCGVDVPLERFFGAPTVAGASAAVDEALAAGADADLAARVDAMSDEEVARLLGRIASGGLSGAAPAA</sequence>
<dbReference type="Gene3D" id="3.30.559.10">
    <property type="entry name" value="Chloramphenicol acetyltransferase-like domain"/>
    <property type="match status" value="1"/>
</dbReference>
<dbReference type="InterPro" id="IPR029058">
    <property type="entry name" value="AB_hydrolase_fold"/>
</dbReference>
<feature type="compositionally biased region" description="Low complexity" evidence="4">
    <location>
        <begin position="26"/>
        <end position="46"/>
    </location>
</feature>
<dbReference type="PROSITE" id="PS00012">
    <property type="entry name" value="PHOSPHOPANTETHEINE"/>
    <property type="match status" value="1"/>
</dbReference>
<dbReference type="InterPro" id="IPR001242">
    <property type="entry name" value="Condensation_dom"/>
</dbReference>
<dbReference type="NCBIfam" id="TIGR01733">
    <property type="entry name" value="AA-adenyl-dom"/>
    <property type="match status" value="1"/>
</dbReference>
<dbReference type="Gene3D" id="3.40.50.1820">
    <property type="entry name" value="alpha/beta hydrolase"/>
    <property type="match status" value="1"/>
</dbReference>
<dbReference type="GO" id="GO:0008881">
    <property type="term" value="F:glutamate racemase activity"/>
    <property type="evidence" value="ECO:0007669"/>
    <property type="project" value="UniProtKB-EC"/>
</dbReference>
<dbReference type="InterPro" id="IPR045851">
    <property type="entry name" value="AMP-bd_C_sf"/>
</dbReference>
<dbReference type="GO" id="GO:0005737">
    <property type="term" value="C:cytoplasm"/>
    <property type="evidence" value="ECO:0007669"/>
    <property type="project" value="TreeGrafter"/>
</dbReference>
<dbReference type="GO" id="GO:0043041">
    <property type="term" value="P:amino acid activation for nonribosomal peptide biosynthetic process"/>
    <property type="evidence" value="ECO:0007669"/>
    <property type="project" value="TreeGrafter"/>
</dbReference>
<evidence type="ECO:0000313" key="6">
    <source>
        <dbReference type="EMBL" id="QKG19891.1"/>
    </source>
</evidence>
<dbReference type="GO" id="GO:0031177">
    <property type="term" value="F:phosphopantetheine binding"/>
    <property type="evidence" value="ECO:0007669"/>
    <property type="project" value="InterPro"/>
</dbReference>
<keyword evidence="6" id="KW-0436">Ligase</keyword>
<dbReference type="EC" id="6.2.1.27" evidence="6"/>
<dbReference type="InterPro" id="IPR006162">
    <property type="entry name" value="Ppantetheine_attach_site"/>
</dbReference>
<feature type="region of interest" description="Disordered" evidence="4">
    <location>
        <begin position="22"/>
        <end position="47"/>
    </location>
</feature>
<evidence type="ECO:0000259" key="5">
    <source>
        <dbReference type="PROSITE" id="PS50075"/>
    </source>
</evidence>
<feature type="domain" description="Carrier" evidence="5">
    <location>
        <begin position="1002"/>
        <end position="1077"/>
    </location>
</feature>
<dbReference type="RefSeq" id="WP_173094261.1">
    <property type="nucleotide sequence ID" value="NZ_CP053892.1"/>
</dbReference>
<evidence type="ECO:0000313" key="7">
    <source>
        <dbReference type="Proteomes" id="UP000501240"/>
    </source>
</evidence>
<evidence type="ECO:0000256" key="2">
    <source>
        <dbReference type="ARBA" id="ARBA00022450"/>
    </source>
</evidence>
<evidence type="ECO:0000256" key="3">
    <source>
        <dbReference type="ARBA" id="ARBA00022553"/>
    </source>
</evidence>
<dbReference type="EMBL" id="CP053892">
    <property type="protein sequence ID" value="QKG19891.1"/>
    <property type="molecule type" value="Genomic_DNA"/>
</dbReference>
<protein>
    <submittedName>
        <fullName evidence="6">Amino acid adenylation protein</fullName>
        <ecNumber evidence="6">5.1.1.3</ecNumber>
        <ecNumber evidence="6">6.2.1.27</ecNumber>
    </submittedName>
</protein>